<dbReference type="InterPro" id="IPR019810">
    <property type="entry name" value="Citrate_synthase_AS"/>
</dbReference>
<dbReference type="PRINTS" id="PR00143">
    <property type="entry name" value="CITRTSNTHASE"/>
</dbReference>
<dbReference type="Proteomes" id="UP000654345">
    <property type="component" value="Unassembled WGS sequence"/>
</dbReference>
<evidence type="ECO:0000313" key="8">
    <source>
        <dbReference type="EMBL" id="GHO54215.1"/>
    </source>
</evidence>
<dbReference type="SUPFAM" id="SSF48256">
    <property type="entry name" value="Citrate synthase"/>
    <property type="match status" value="1"/>
</dbReference>
<organism evidence="8 9">
    <name type="scientific">Ktedonobacter robiniae</name>
    <dbReference type="NCBI Taxonomy" id="2778365"/>
    <lineage>
        <taxon>Bacteria</taxon>
        <taxon>Bacillati</taxon>
        <taxon>Chloroflexota</taxon>
        <taxon>Ktedonobacteria</taxon>
        <taxon>Ktedonobacterales</taxon>
        <taxon>Ktedonobacteraceae</taxon>
        <taxon>Ktedonobacter</taxon>
    </lineage>
</organism>
<keyword evidence="9" id="KW-1185">Reference proteome</keyword>
<dbReference type="NCBIfam" id="TIGR01800">
    <property type="entry name" value="cit_synth_II"/>
    <property type="match status" value="1"/>
</dbReference>
<dbReference type="Gene3D" id="1.10.580.10">
    <property type="entry name" value="Citrate Synthase, domain 1"/>
    <property type="match status" value="1"/>
</dbReference>
<evidence type="ECO:0000256" key="5">
    <source>
        <dbReference type="ARBA" id="ARBA00049288"/>
    </source>
</evidence>
<accession>A0ABQ3UNC3</accession>
<protein>
    <recommendedName>
        <fullName evidence="6">Citrate synthase</fullName>
    </recommendedName>
</protein>
<evidence type="ECO:0000256" key="2">
    <source>
        <dbReference type="ARBA" id="ARBA00010566"/>
    </source>
</evidence>
<dbReference type="InterPro" id="IPR011278">
    <property type="entry name" value="2-MeCitrate/Citrate_synth_II"/>
</dbReference>
<dbReference type="PIRSF" id="PIRSF001369">
    <property type="entry name" value="Citrate_synth"/>
    <property type="match status" value="1"/>
</dbReference>
<dbReference type="InterPro" id="IPR016142">
    <property type="entry name" value="Citrate_synth-like_lrg_a-sub"/>
</dbReference>
<comment type="caution">
    <text evidence="8">The sequence shown here is derived from an EMBL/GenBank/DDBJ whole genome shotgun (WGS) entry which is preliminary data.</text>
</comment>
<comment type="pathway">
    <text evidence="1">Carbohydrate metabolism; tricarboxylic acid cycle.</text>
</comment>
<dbReference type="Pfam" id="PF00285">
    <property type="entry name" value="Citrate_synt"/>
    <property type="match status" value="1"/>
</dbReference>
<dbReference type="EMBL" id="BNJG01000001">
    <property type="protein sequence ID" value="GHO54215.1"/>
    <property type="molecule type" value="Genomic_DNA"/>
</dbReference>
<dbReference type="InterPro" id="IPR024176">
    <property type="entry name" value="Citrate_synthase_bac-typ"/>
</dbReference>
<gene>
    <name evidence="8" type="primary">citA_2</name>
    <name evidence="8" type="ORF">KSB_26900</name>
</gene>
<evidence type="ECO:0000256" key="1">
    <source>
        <dbReference type="ARBA" id="ARBA00005163"/>
    </source>
</evidence>
<reference evidence="8 9" key="1">
    <citation type="journal article" date="2021" name="Int. J. Syst. Evol. Microbiol.">
        <title>Reticulibacter mediterranei gen. nov., sp. nov., within the new family Reticulibacteraceae fam. nov., and Ktedonospora formicarum gen. nov., sp. nov., Ktedonobacter robiniae sp. nov., Dictyobacter formicarum sp. nov. and Dictyobacter arantiisoli sp. nov., belonging to the class Ktedonobacteria.</title>
        <authorList>
            <person name="Yabe S."/>
            <person name="Zheng Y."/>
            <person name="Wang C.M."/>
            <person name="Sakai Y."/>
            <person name="Abe K."/>
            <person name="Yokota A."/>
            <person name="Donadio S."/>
            <person name="Cavaletti L."/>
            <person name="Monciardini P."/>
        </authorList>
    </citation>
    <scope>NUCLEOTIDE SEQUENCE [LARGE SCALE GENOMIC DNA]</scope>
    <source>
        <strain evidence="8 9">SOSP1-30</strain>
    </source>
</reference>
<dbReference type="Gene3D" id="1.10.230.10">
    <property type="entry name" value="Cytochrome P450-Terp, domain 2"/>
    <property type="match status" value="1"/>
</dbReference>
<comment type="catalytic activity">
    <reaction evidence="5">
        <text>oxaloacetate + acetyl-CoA + H2O = citrate + CoA + H(+)</text>
        <dbReference type="Rhea" id="RHEA:16845"/>
        <dbReference type="ChEBI" id="CHEBI:15377"/>
        <dbReference type="ChEBI" id="CHEBI:15378"/>
        <dbReference type="ChEBI" id="CHEBI:16452"/>
        <dbReference type="ChEBI" id="CHEBI:16947"/>
        <dbReference type="ChEBI" id="CHEBI:57287"/>
        <dbReference type="ChEBI" id="CHEBI:57288"/>
        <dbReference type="EC" id="2.3.3.16"/>
    </reaction>
</comment>
<evidence type="ECO:0000313" key="9">
    <source>
        <dbReference type="Proteomes" id="UP000654345"/>
    </source>
</evidence>
<dbReference type="CDD" id="cd06110">
    <property type="entry name" value="BSuCS-II_like"/>
    <property type="match status" value="1"/>
</dbReference>
<dbReference type="InterPro" id="IPR016143">
    <property type="entry name" value="Citrate_synth-like_sm_a-sub"/>
</dbReference>
<dbReference type="PANTHER" id="PTHR11739">
    <property type="entry name" value="CITRATE SYNTHASE"/>
    <property type="match status" value="1"/>
</dbReference>
<sequence>MIVLVRFADEADAGSMIGTAQAYSTKNLHLFGGIAMTTEGLEDVVATTSRICDLDGKLGKLTYYGIDIHDLARHSSFEETAYLLWHGVLPTKTQLAEVEQQLHASRALPSRIIDLMHLLPPSTSPMDVLRTTVSALAAFDDDLNDKSTAADERRAIRLTAALPTITMTWNSIREKRNPVEPLQTGTHAANMLYMLTGKEPDAYTAHALDVALILHADHELNASTFAARVTAGTKADMYASVVAAISALSGPLHGGANEQVIRMLLRIGEVRNVESYLEDALARKERIMGFGHRVYRTEDPRATHLRAMSQELGERTGDLRWYEMSRAIEEYIKEHKGLNANVDFYSASVYYMLGIPIDLDTPIFASSRISGWTAHILEQYANNRLIRPRAEYVGAKVTEYVPLEQRG</sequence>
<dbReference type="InterPro" id="IPR036969">
    <property type="entry name" value="Citrate_synthase_sf"/>
</dbReference>
<evidence type="ECO:0000256" key="7">
    <source>
        <dbReference type="RuleBase" id="RU003406"/>
    </source>
</evidence>
<keyword evidence="4 6" id="KW-0808">Transferase</keyword>
<proteinExistence type="inferred from homology"/>
<comment type="similarity">
    <text evidence="2 6 7">Belongs to the citrate synthase family.</text>
</comment>
<name>A0ABQ3UNC3_9CHLR</name>
<dbReference type="PROSITE" id="PS00480">
    <property type="entry name" value="CITRATE_SYNTHASE"/>
    <property type="match status" value="1"/>
</dbReference>
<dbReference type="PANTHER" id="PTHR11739:SF4">
    <property type="entry name" value="CITRATE SYNTHASE, PEROXISOMAL"/>
    <property type="match status" value="1"/>
</dbReference>
<keyword evidence="3" id="KW-0816">Tricarboxylic acid cycle</keyword>
<evidence type="ECO:0000256" key="4">
    <source>
        <dbReference type="ARBA" id="ARBA00022679"/>
    </source>
</evidence>
<dbReference type="InterPro" id="IPR002020">
    <property type="entry name" value="Citrate_synthase"/>
</dbReference>
<evidence type="ECO:0000256" key="3">
    <source>
        <dbReference type="ARBA" id="ARBA00022532"/>
    </source>
</evidence>
<evidence type="ECO:0000256" key="6">
    <source>
        <dbReference type="PIRNR" id="PIRNR001369"/>
    </source>
</evidence>